<proteinExistence type="predicted"/>
<reference evidence="1" key="1">
    <citation type="journal article" date="2020" name="Stud. Mycol.">
        <title>101 Dothideomycetes genomes: a test case for predicting lifestyles and emergence of pathogens.</title>
        <authorList>
            <person name="Haridas S."/>
            <person name="Albert R."/>
            <person name="Binder M."/>
            <person name="Bloem J."/>
            <person name="Labutti K."/>
            <person name="Salamov A."/>
            <person name="Andreopoulos B."/>
            <person name="Baker S."/>
            <person name="Barry K."/>
            <person name="Bills G."/>
            <person name="Bluhm B."/>
            <person name="Cannon C."/>
            <person name="Castanera R."/>
            <person name="Culley D."/>
            <person name="Daum C."/>
            <person name="Ezra D."/>
            <person name="Gonzalez J."/>
            <person name="Henrissat B."/>
            <person name="Kuo A."/>
            <person name="Liang C."/>
            <person name="Lipzen A."/>
            <person name="Lutzoni F."/>
            <person name="Magnuson J."/>
            <person name="Mondo S."/>
            <person name="Nolan M."/>
            <person name="Ohm R."/>
            <person name="Pangilinan J."/>
            <person name="Park H.-J."/>
            <person name="Ramirez L."/>
            <person name="Alfaro M."/>
            <person name="Sun H."/>
            <person name="Tritt A."/>
            <person name="Yoshinaga Y."/>
            <person name="Zwiers L.-H."/>
            <person name="Turgeon B."/>
            <person name="Goodwin S."/>
            <person name="Spatafora J."/>
            <person name="Crous P."/>
            <person name="Grigoriev I."/>
        </authorList>
    </citation>
    <scope>NUCLEOTIDE SEQUENCE</scope>
    <source>
        <strain evidence="1">CBS 122681</strain>
    </source>
</reference>
<evidence type="ECO:0000313" key="1">
    <source>
        <dbReference type="EMBL" id="KAF2660870.1"/>
    </source>
</evidence>
<name>A0A6A6TM07_9PLEO</name>
<dbReference type="Pfam" id="PF11654">
    <property type="entry name" value="NCE101"/>
    <property type="match status" value="1"/>
</dbReference>
<gene>
    <name evidence="1" type="ORF">K491DRAFT_588526</name>
</gene>
<organism evidence="1 2">
    <name type="scientific">Lophiostoma macrostomum CBS 122681</name>
    <dbReference type="NCBI Taxonomy" id="1314788"/>
    <lineage>
        <taxon>Eukaryota</taxon>
        <taxon>Fungi</taxon>
        <taxon>Dikarya</taxon>
        <taxon>Ascomycota</taxon>
        <taxon>Pezizomycotina</taxon>
        <taxon>Dothideomycetes</taxon>
        <taxon>Pleosporomycetidae</taxon>
        <taxon>Pleosporales</taxon>
        <taxon>Lophiostomataceae</taxon>
        <taxon>Lophiostoma</taxon>
    </lineage>
</organism>
<dbReference type="Proteomes" id="UP000799324">
    <property type="component" value="Unassembled WGS sequence"/>
</dbReference>
<sequence>MSRSLDPFFAIAIGLGAALTRINREEREKGRSTAETFDVFKKRMGIAWEGSGGKS</sequence>
<dbReference type="OrthoDB" id="2155101at2759"/>
<dbReference type="EMBL" id="MU004297">
    <property type="protein sequence ID" value="KAF2660870.1"/>
    <property type="molecule type" value="Genomic_DNA"/>
</dbReference>
<dbReference type="GO" id="GO:0009306">
    <property type="term" value="P:protein secretion"/>
    <property type="evidence" value="ECO:0007669"/>
    <property type="project" value="InterPro"/>
</dbReference>
<dbReference type="AlphaFoldDB" id="A0A6A6TM07"/>
<evidence type="ECO:0000313" key="2">
    <source>
        <dbReference type="Proteomes" id="UP000799324"/>
    </source>
</evidence>
<protein>
    <submittedName>
        <fullName evidence="1">Uncharacterized protein</fullName>
    </submittedName>
</protein>
<accession>A0A6A6TM07</accession>
<dbReference type="InterPro" id="IPR024242">
    <property type="entry name" value="NCE101"/>
</dbReference>
<keyword evidence="2" id="KW-1185">Reference proteome</keyword>